<protein>
    <submittedName>
        <fullName evidence="4">Uncharacterized protein LOC106155333</fullName>
    </submittedName>
</protein>
<evidence type="ECO:0000256" key="1">
    <source>
        <dbReference type="ARBA" id="ARBA00001962"/>
    </source>
</evidence>
<dbReference type="Pfam" id="PF05721">
    <property type="entry name" value="PhyH"/>
    <property type="match status" value="1"/>
</dbReference>
<dbReference type="RefSeq" id="XP_013385576.1">
    <property type="nucleotide sequence ID" value="XM_013530122.1"/>
</dbReference>
<dbReference type="Proteomes" id="UP000085678">
    <property type="component" value="Unplaced"/>
</dbReference>
<accession>A0A1S3HJE5</accession>
<feature type="region of interest" description="Disordered" evidence="2">
    <location>
        <begin position="1"/>
        <end position="35"/>
    </location>
</feature>
<dbReference type="SUPFAM" id="SSF51197">
    <property type="entry name" value="Clavaminate synthase-like"/>
    <property type="match status" value="1"/>
</dbReference>
<reference evidence="4" key="1">
    <citation type="submission" date="2025-08" db="UniProtKB">
        <authorList>
            <consortium name="RefSeq"/>
        </authorList>
    </citation>
    <scope>IDENTIFICATION</scope>
    <source>
        <tissue evidence="4">Gonads</tissue>
    </source>
</reference>
<dbReference type="Gene3D" id="2.60.120.620">
    <property type="entry name" value="q2cbj1_9rhob like domain"/>
    <property type="match status" value="1"/>
</dbReference>
<keyword evidence="3" id="KW-1185">Reference proteome</keyword>
<proteinExistence type="predicted"/>
<dbReference type="STRING" id="7574.A0A1S3HJE5"/>
<dbReference type="OrthoDB" id="445007at2759"/>
<dbReference type="PANTHER" id="PTHR20883">
    <property type="entry name" value="PHYTANOYL-COA DIOXYGENASE DOMAIN CONTAINING 1"/>
    <property type="match status" value="1"/>
</dbReference>
<dbReference type="KEGG" id="lak:106155333"/>
<dbReference type="GeneID" id="106155333"/>
<sequence length="249" mass="28332">MSERQTTDAFPGVQKTEPKPEIFTVPPPQPKKKKPGQLTAQQVKQFFEEGYVVVEDFFTREELDACRDAVAGLVDDLAKKLYDGGKIKKLYRDQGLFTRLTAIEKEFPGANIILHKSQNMPKAIQELWTNERLLNAVEQLIGPDIAGHPVWNLRTKTPKNEATTVPWHQDVGYLDNNSYEVLQPTAWIPLLDSNENNGCMQLVKGGHKTGRVAEHECCAGNTWYTMLTEEEMEKTLGNFPLEFFFLSQY</sequence>
<dbReference type="AlphaFoldDB" id="A0A1S3HJE5"/>
<dbReference type="InterPro" id="IPR008775">
    <property type="entry name" value="Phytyl_CoA_dOase-like"/>
</dbReference>
<organism evidence="3 4">
    <name type="scientific">Lingula anatina</name>
    <name type="common">Brachiopod</name>
    <name type="synonym">Lingula unguis</name>
    <dbReference type="NCBI Taxonomy" id="7574"/>
    <lineage>
        <taxon>Eukaryota</taxon>
        <taxon>Metazoa</taxon>
        <taxon>Spiralia</taxon>
        <taxon>Lophotrochozoa</taxon>
        <taxon>Brachiopoda</taxon>
        <taxon>Linguliformea</taxon>
        <taxon>Lingulata</taxon>
        <taxon>Lingulida</taxon>
        <taxon>Linguloidea</taxon>
        <taxon>Lingulidae</taxon>
        <taxon>Lingula</taxon>
    </lineage>
</organism>
<evidence type="ECO:0000256" key="2">
    <source>
        <dbReference type="SAM" id="MobiDB-lite"/>
    </source>
</evidence>
<name>A0A1S3HJE5_LINAN</name>
<comment type="cofactor">
    <cofactor evidence="1">
        <name>Fe cation</name>
        <dbReference type="ChEBI" id="CHEBI:24875"/>
    </cofactor>
</comment>
<evidence type="ECO:0000313" key="4">
    <source>
        <dbReference type="RefSeq" id="XP_013385576.1"/>
    </source>
</evidence>
<gene>
    <name evidence="4" type="primary">LOC106155333</name>
</gene>
<dbReference type="PANTHER" id="PTHR20883:SF14">
    <property type="entry name" value="PHYTANOYL-COA DIOXYGENASE"/>
    <property type="match status" value="1"/>
</dbReference>
<dbReference type="InParanoid" id="A0A1S3HJE5"/>
<evidence type="ECO:0000313" key="3">
    <source>
        <dbReference type="Proteomes" id="UP000085678"/>
    </source>
</evidence>